<dbReference type="Proteomes" id="UP001328107">
    <property type="component" value="Unassembled WGS sequence"/>
</dbReference>
<keyword evidence="3" id="KW-1185">Reference proteome</keyword>
<proteinExistence type="predicted"/>
<keyword evidence="1" id="KW-0472">Membrane</keyword>
<keyword evidence="1" id="KW-0812">Transmembrane</keyword>
<accession>A0AAN5CF01</accession>
<sequence length="130" mass="15400">MTKYQTLLPFKRFCYERRPCSNNYIIINNTEYKYQHRKCKYFLHDKEILKRTQFHSIIFRFSMCFLFLTSMSTTSSNVPRILSSITSLLADFSASVSLESLFILVIIEMKLLAKNSAHCGNTRSEMRKSW</sequence>
<keyword evidence="1" id="KW-1133">Transmembrane helix</keyword>
<feature type="transmembrane region" description="Helical" evidence="1">
    <location>
        <begin position="57"/>
        <end position="75"/>
    </location>
</feature>
<feature type="transmembrane region" description="Helical" evidence="1">
    <location>
        <begin position="81"/>
        <end position="107"/>
    </location>
</feature>
<dbReference type="EMBL" id="BTRK01000003">
    <property type="protein sequence ID" value="GMR41297.1"/>
    <property type="molecule type" value="Genomic_DNA"/>
</dbReference>
<protein>
    <submittedName>
        <fullName evidence="2">Uncharacterized protein</fullName>
    </submittedName>
</protein>
<dbReference type="AlphaFoldDB" id="A0AAN5CF01"/>
<feature type="non-terminal residue" evidence="2">
    <location>
        <position position="130"/>
    </location>
</feature>
<organism evidence="2 3">
    <name type="scientific">Pristionchus mayeri</name>
    <dbReference type="NCBI Taxonomy" id="1317129"/>
    <lineage>
        <taxon>Eukaryota</taxon>
        <taxon>Metazoa</taxon>
        <taxon>Ecdysozoa</taxon>
        <taxon>Nematoda</taxon>
        <taxon>Chromadorea</taxon>
        <taxon>Rhabditida</taxon>
        <taxon>Rhabditina</taxon>
        <taxon>Diplogasteromorpha</taxon>
        <taxon>Diplogasteroidea</taxon>
        <taxon>Neodiplogasteridae</taxon>
        <taxon>Pristionchus</taxon>
    </lineage>
</organism>
<evidence type="ECO:0000256" key="1">
    <source>
        <dbReference type="SAM" id="Phobius"/>
    </source>
</evidence>
<evidence type="ECO:0000313" key="2">
    <source>
        <dbReference type="EMBL" id="GMR41297.1"/>
    </source>
</evidence>
<reference evidence="3" key="1">
    <citation type="submission" date="2022-10" db="EMBL/GenBank/DDBJ databases">
        <title>Genome assembly of Pristionchus species.</title>
        <authorList>
            <person name="Yoshida K."/>
            <person name="Sommer R.J."/>
        </authorList>
    </citation>
    <scope>NUCLEOTIDE SEQUENCE [LARGE SCALE GENOMIC DNA]</scope>
    <source>
        <strain evidence="3">RS5460</strain>
    </source>
</reference>
<evidence type="ECO:0000313" key="3">
    <source>
        <dbReference type="Proteomes" id="UP001328107"/>
    </source>
</evidence>
<name>A0AAN5CF01_9BILA</name>
<gene>
    <name evidence="2" type="ORF">PMAYCL1PPCAC_11492</name>
</gene>
<comment type="caution">
    <text evidence="2">The sequence shown here is derived from an EMBL/GenBank/DDBJ whole genome shotgun (WGS) entry which is preliminary data.</text>
</comment>